<gene>
    <name evidence="1" type="ORF">F9817_10125</name>
</gene>
<keyword evidence="2" id="KW-1185">Reference proteome</keyword>
<reference evidence="1 2" key="1">
    <citation type="submission" date="2019-10" db="EMBL/GenBank/DDBJ databases">
        <title>Vibrio sp. nov. isolated from a shrimp pond.</title>
        <authorList>
            <person name="Gomez-Gil B."/>
            <person name="Enciso-Ibarra J."/>
            <person name="Enciso-Ibarra K."/>
            <person name="Bolan-Mejia C."/>
        </authorList>
    </citation>
    <scope>NUCLEOTIDE SEQUENCE [LARGE SCALE GENOMIC DNA]</scope>
    <source>
        <strain evidence="1 2">CAIM 722</strain>
    </source>
</reference>
<dbReference type="Pfam" id="PF07295">
    <property type="entry name" value="DUF1451"/>
    <property type="match status" value="1"/>
</dbReference>
<dbReference type="RefSeq" id="WP_161155098.1">
    <property type="nucleotide sequence ID" value="NZ_WEKT01000014.1"/>
</dbReference>
<sequence>MPKQKQGYEALLEEVIETLKKSPDEISKILDKSEQVVSAANDLTKDELALISEYVKADLKEFSDSFEESKNGPFYLTITNSIWQGLMDITDKTKLEWLELGKELEQQGVYQVGDKIGLGVLVCEKCGHKTEYIHPTEVIPCPKCGHQSFHRQPLTP</sequence>
<dbReference type="NCBIfam" id="NF008261">
    <property type="entry name" value="PRK11032.1"/>
    <property type="match status" value="1"/>
</dbReference>
<protein>
    <submittedName>
        <fullName evidence="1">Zinc ribbon-containing protein</fullName>
    </submittedName>
</protein>
<name>A0A7X4LKB8_9VIBR</name>
<dbReference type="InterPro" id="IPR009912">
    <property type="entry name" value="DUF1451"/>
</dbReference>
<dbReference type="AlphaFoldDB" id="A0A7X4LKB8"/>
<accession>A0A7X4LKB8</accession>
<dbReference type="EMBL" id="WEKT01000014">
    <property type="protein sequence ID" value="MZI93553.1"/>
    <property type="molecule type" value="Genomic_DNA"/>
</dbReference>
<evidence type="ECO:0000313" key="1">
    <source>
        <dbReference type="EMBL" id="MZI93553.1"/>
    </source>
</evidence>
<proteinExistence type="predicted"/>
<dbReference type="Proteomes" id="UP000462621">
    <property type="component" value="Unassembled WGS sequence"/>
</dbReference>
<evidence type="ECO:0000313" key="2">
    <source>
        <dbReference type="Proteomes" id="UP000462621"/>
    </source>
</evidence>
<organism evidence="1 2">
    <name type="scientific">Vibrio eleionomae</name>
    <dbReference type="NCBI Taxonomy" id="2653505"/>
    <lineage>
        <taxon>Bacteria</taxon>
        <taxon>Pseudomonadati</taxon>
        <taxon>Pseudomonadota</taxon>
        <taxon>Gammaproteobacteria</taxon>
        <taxon>Vibrionales</taxon>
        <taxon>Vibrionaceae</taxon>
        <taxon>Vibrio</taxon>
    </lineage>
</organism>
<comment type="caution">
    <text evidence="1">The sequence shown here is derived from an EMBL/GenBank/DDBJ whole genome shotgun (WGS) entry which is preliminary data.</text>
</comment>